<dbReference type="OrthoDB" id="9794348at2"/>
<evidence type="ECO:0000313" key="5">
    <source>
        <dbReference type="EMBL" id="ANU56632.1"/>
    </source>
</evidence>
<dbReference type="PROSITE" id="PS00194">
    <property type="entry name" value="THIOREDOXIN_1"/>
    <property type="match status" value="1"/>
</dbReference>
<dbReference type="InterPro" id="IPR036249">
    <property type="entry name" value="Thioredoxin-like_sf"/>
</dbReference>
<dbReference type="EMBL" id="CP015401">
    <property type="protein sequence ID" value="ANU56632.1"/>
    <property type="molecule type" value="Genomic_DNA"/>
</dbReference>
<organism evidence="5 6">
    <name type="scientific">Bacteroides caecimuris</name>
    <dbReference type="NCBI Taxonomy" id="1796613"/>
    <lineage>
        <taxon>Bacteria</taxon>
        <taxon>Pseudomonadati</taxon>
        <taxon>Bacteroidota</taxon>
        <taxon>Bacteroidia</taxon>
        <taxon>Bacteroidales</taxon>
        <taxon>Bacteroidaceae</taxon>
        <taxon>Bacteroides</taxon>
    </lineage>
</organism>
<proteinExistence type="predicted"/>
<dbReference type="GO" id="GO:0030313">
    <property type="term" value="C:cell envelope"/>
    <property type="evidence" value="ECO:0007669"/>
    <property type="project" value="UniProtKB-SubCell"/>
</dbReference>
<keyword evidence="3" id="KW-1015">Disulfide bond</keyword>
<dbReference type="GeneID" id="82186059"/>
<dbReference type="SUPFAM" id="SSF52833">
    <property type="entry name" value="Thioredoxin-like"/>
    <property type="match status" value="1"/>
</dbReference>
<dbReference type="GO" id="GO:0016491">
    <property type="term" value="F:oxidoreductase activity"/>
    <property type="evidence" value="ECO:0007669"/>
    <property type="project" value="InterPro"/>
</dbReference>
<evidence type="ECO:0000313" key="6">
    <source>
        <dbReference type="Proteomes" id="UP000092631"/>
    </source>
</evidence>
<dbReference type="InterPro" id="IPR050553">
    <property type="entry name" value="Thioredoxin_ResA/DsbE_sf"/>
</dbReference>
<evidence type="ECO:0000256" key="3">
    <source>
        <dbReference type="ARBA" id="ARBA00023157"/>
    </source>
</evidence>
<dbReference type="InterPro" id="IPR000866">
    <property type="entry name" value="AhpC/TSA"/>
</dbReference>
<dbReference type="InterPro" id="IPR017937">
    <property type="entry name" value="Thioredoxin_CS"/>
</dbReference>
<dbReference type="RefSeq" id="WP_065537879.1">
    <property type="nucleotide sequence ID" value="NZ_CAPDLJ010000070.1"/>
</dbReference>
<comment type="subcellular location">
    <subcellularLocation>
        <location evidence="1">Cell envelope</location>
    </subcellularLocation>
</comment>
<evidence type="ECO:0000256" key="2">
    <source>
        <dbReference type="ARBA" id="ARBA00022748"/>
    </source>
</evidence>
<sequence>MKCIVMNILMVCACLSSCGHSPIFKLEADVHTDEYDGLYIYLTHTGVVSREDDLKVDSALIRNGHFSFEYRVTGEPFVATLALPPKDDHFVYGLPDCYCIVEEGNVTLDYTPLGTQLKGGVLNQQYDNQILAKTREIKKRSNSIVAERDSLGKLRTLSIEEMEAFNQRIGALYKELQPAHICFVSDYIGTEVGAFFFFYYPESYYPEGIYAKLLASVDEEYRHKSELKKEKEKEAAAHWNESVKITEVGYPYRDFTCMDIEGKEVNLSDYIHSGRVTLVDFWASWCVPCVQELPFLKSLYQTYHEEGLDIVSVSLDTKKSAWEAAVKKHQIPWPQISDLKGWKGTITKDYAISAIPFILVIDRKGKIAVRNLHDYKLEEAIKEILSTKN</sequence>
<name>A0A1C7GYG8_9BACE</name>
<dbReference type="STRING" id="1796613.A4V03_02830"/>
<keyword evidence="4" id="KW-0676">Redox-active center</keyword>
<keyword evidence="2" id="KW-0201">Cytochrome c-type biogenesis</keyword>
<dbReference type="GO" id="GO:0017004">
    <property type="term" value="P:cytochrome complex assembly"/>
    <property type="evidence" value="ECO:0007669"/>
    <property type="project" value="UniProtKB-KW"/>
</dbReference>
<dbReference type="CDD" id="cd02966">
    <property type="entry name" value="TlpA_like_family"/>
    <property type="match status" value="1"/>
</dbReference>
<gene>
    <name evidence="5" type="ORF">A4V03_02830</name>
</gene>
<protein>
    <submittedName>
        <fullName evidence="5">Uncharacterized protein</fullName>
    </submittedName>
</protein>
<dbReference type="Gene3D" id="3.40.30.10">
    <property type="entry name" value="Glutaredoxin"/>
    <property type="match status" value="1"/>
</dbReference>
<keyword evidence="6" id="KW-1185">Reference proteome</keyword>
<dbReference type="PANTHER" id="PTHR42852:SF6">
    <property type="entry name" value="THIOL:DISULFIDE INTERCHANGE PROTEIN DSBE"/>
    <property type="match status" value="1"/>
</dbReference>
<dbReference type="PANTHER" id="PTHR42852">
    <property type="entry name" value="THIOL:DISULFIDE INTERCHANGE PROTEIN DSBE"/>
    <property type="match status" value="1"/>
</dbReference>
<accession>A0A1C7GYG8</accession>
<dbReference type="PROSITE" id="PS51352">
    <property type="entry name" value="THIOREDOXIN_2"/>
    <property type="match status" value="1"/>
</dbReference>
<dbReference type="AlphaFoldDB" id="A0A1C7GYG8"/>
<evidence type="ECO:0000256" key="1">
    <source>
        <dbReference type="ARBA" id="ARBA00004196"/>
    </source>
</evidence>
<dbReference type="KEGG" id="bcae:A4V03_02830"/>
<dbReference type="Pfam" id="PF00578">
    <property type="entry name" value="AhpC-TSA"/>
    <property type="match status" value="1"/>
</dbReference>
<dbReference type="Proteomes" id="UP000092631">
    <property type="component" value="Chromosome"/>
</dbReference>
<dbReference type="InterPro" id="IPR013766">
    <property type="entry name" value="Thioredoxin_domain"/>
</dbReference>
<dbReference type="GO" id="GO:0016209">
    <property type="term" value="F:antioxidant activity"/>
    <property type="evidence" value="ECO:0007669"/>
    <property type="project" value="InterPro"/>
</dbReference>
<reference evidence="6" key="1">
    <citation type="submission" date="2016-04" db="EMBL/GenBank/DDBJ databases">
        <title>Complete Genome Sequences of Twelve Strains of a Stable Defined Moderately Diverse Mouse Microbiota 2 (sDMDMm2).</title>
        <authorList>
            <person name="Uchimura Y."/>
            <person name="Wyss M."/>
            <person name="Brugiroux S."/>
            <person name="Limenitakis J.P."/>
            <person name="Stecher B."/>
            <person name="McCoy K.D."/>
            <person name="Macpherson A.J."/>
        </authorList>
    </citation>
    <scope>NUCLEOTIDE SEQUENCE [LARGE SCALE GENOMIC DNA]</scope>
    <source>
        <strain evidence="6">I48</strain>
    </source>
</reference>
<evidence type="ECO:0000256" key="4">
    <source>
        <dbReference type="ARBA" id="ARBA00023284"/>
    </source>
</evidence>